<evidence type="ECO:0000259" key="7">
    <source>
        <dbReference type="Pfam" id="PF13087"/>
    </source>
</evidence>
<keyword evidence="2" id="KW-0547">Nucleotide-binding</keyword>
<feature type="domain" description="DNA2/NAM7 helicase helicase" evidence="6">
    <location>
        <begin position="175"/>
        <end position="269"/>
    </location>
</feature>
<evidence type="ECO:0008006" key="16">
    <source>
        <dbReference type="Google" id="ProtNLM"/>
    </source>
</evidence>
<evidence type="ECO:0000313" key="14">
    <source>
        <dbReference type="Proteomes" id="UP000034820"/>
    </source>
</evidence>
<evidence type="ECO:0000256" key="5">
    <source>
        <dbReference type="ARBA" id="ARBA00022840"/>
    </source>
</evidence>
<evidence type="ECO:0000313" key="11">
    <source>
        <dbReference type="EMBL" id="KKH08823.1"/>
    </source>
</evidence>
<accession>A0A0F8IGA0</accession>
<evidence type="ECO:0000313" key="12">
    <source>
        <dbReference type="Proteomes" id="UP000033889"/>
    </source>
</evidence>
<dbReference type="PATRIC" id="fig|2209.71.peg.127"/>
<dbReference type="RefSeq" id="WP_048041046.1">
    <property type="nucleotide sequence ID" value="NZ_JJPN01000144.1"/>
</dbReference>
<gene>
    <name evidence="8" type="ORF">DU46_00585</name>
    <name evidence="11" type="ORF">DU51_19130</name>
    <name evidence="9" type="ORF">DU61_00035</name>
    <name evidence="10" type="ORF">DU62_17480</name>
</gene>
<dbReference type="PANTHER" id="PTHR43788:SF8">
    <property type="entry name" value="DNA-BINDING PROTEIN SMUBP-2"/>
    <property type="match status" value="1"/>
</dbReference>
<evidence type="ECO:0000259" key="6">
    <source>
        <dbReference type="Pfam" id="PF13086"/>
    </source>
</evidence>
<dbReference type="Gene3D" id="3.40.50.300">
    <property type="entry name" value="P-loop containing nucleotide triphosphate hydrolases"/>
    <property type="match status" value="3"/>
</dbReference>
<dbReference type="SUPFAM" id="SSF52540">
    <property type="entry name" value="P-loop containing nucleoside triphosphate hydrolases"/>
    <property type="match status" value="1"/>
</dbReference>
<evidence type="ECO:0000313" key="13">
    <source>
        <dbReference type="Proteomes" id="UP000034074"/>
    </source>
</evidence>
<dbReference type="GO" id="GO:0016787">
    <property type="term" value="F:hydrolase activity"/>
    <property type="evidence" value="ECO:0007669"/>
    <property type="project" value="UniProtKB-KW"/>
</dbReference>
<keyword evidence="4" id="KW-0347">Helicase</keyword>
<keyword evidence="5" id="KW-0067">ATP-binding</keyword>
<dbReference type="Proteomes" id="UP000034944">
    <property type="component" value="Unassembled WGS sequence"/>
</dbReference>
<dbReference type="EMBL" id="JJPZ01000158">
    <property type="protein sequence ID" value="KKH06363.1"/>
    <property type="molecule type" value="Genomic_DNA"/>
</dbReference>
<dbReference type="EMBL" id="JJPY01000064">
    <property type="protein sequence ID" value="KKH08823.1"/>
    <property type="molecule type" value="Genomic_DNA"/>
</dbReference>
<dbReference type="InterPro" id="IPR047187">
    <property type="entry name" value="SF1_C_Upf1"/>
</dbReference>
<dbReference type="EMBL" id="JJPN01000144">
    <property type="protein sequence ID" value="KKG68925.1"/>
    <property type="molecule type" value="Genomic_DNA"/>
</dbReference>
<dbReference type="InterPro" id="IPR050534">
    <property type="entry name" value="Coronavir_polyprotein_1ab"/>
</dbReference>
<dbReference type="InterPro" id="IPR041677">
    <property type="entry name" value="DNA2/NAM7_AAA_11"/>
</dbReference>
<organism evidence="9 12">
    <name type="scientific">Methanosarcina mazei</name>
    <name type="common">Methanosarcina frisia</name>
    <dbReference type="NCBI Taxonomy" id="2209"/>
    <lineage>
        <taxon>Archaea</taxon>
        <taxon>Methanobacteriati</taxon>
        <taxon>Methanobacteriota</taxon>
        <taxon>Stenosarchaea group</taxon>
        <taxon>Methanomicrobia</taxon>
        <taxon>Methanosarcinales</taxon>
        <taxon>Methanosarcinaceae</taxon>
        <taxon>Methanosarcina</taxon>
    </lineage>
</organism>
<dbReference type="OrthoDB" id="142594at2157"/>
<dbReference type="Proteomes" id="UP000033889">
    <property type="component" value="Unassembled WGS sequence"/>
</dbReference>
<dbReference type="PANTHER" id="PTHR43788">
    <property type="entry name" value="DNA2/NAM7 HELICASE FAMILY MEMBER"/>
    <property type="match status" value="1"/>
</dbReference>
<evidence type="ECO:0000313" key="9">
    <source>
        <dbReference type="EMBL" id="KKG78414.1"/>
    </source>
</evidence>
<reference evidence="12 13" key="1">
    <citation type="journal article" date="2015" name="ISME J.">
        <title>Genomic and phenotypic differentiation among Methanosarcina mazei populations from Columbia River sediment.</title>
        <authorList>
            <person name="Youngblut N.D."/>
            <person name="Wirth J.S."/>
            <person name="Henriksen J.R."/>
            <person name="Smith M."/>
            <person name="Simon H."/>
            <person name="Metcalf W.W."/>
            <person name="Whitaker R.J."/>
        </authorList>
    </citation>
    <scope>NUCLEOTIDE SEQUENCE [LARGE SCALE GENOMIC DNA]</scope>
    <source>
        <strain evidence="8 13">3.H.A.1A.2</strain>
        <strain evidence="9 12">3.H.A.2.5</strain>
        <strain evidence="11 14">3.H.T.1A.1</strain>
        <strain evidence="10 15">3.H.T.1A.2</strain>
    </source>
</reference>
<sequence>MKHDDNLHTLEHSALSDEKIVRLINWLEHEKELLQKETKTHLLVHVLSIKSKTVGNRVFYYGDFRVSKDSLSYLKRKYDPFIIRENKSFKINYQIGACVKCESATDFTLIFEERTDFDFTKLYKLESVPPIKIVNRQIRILQELLIVKEMQLKSILFGTYKPRTHTESVYNIDKKLNSSQKQAVLKALQTQDFQIILGPPGTGKTTIISELCKKFTARGERVLLTSWMNVAIDHALQAVLKDNIIDKNKVCRVGAGDYKIAESILPLTLPGNSLLRQDLDQKMIVGSTLASAYKTVAGSVDKFDVVIVDEAGAATVPQTLLALVIAKKFILIGDHCQLPPIVSDENCERWIRESLFEKLWKIYPEKHSMLNKQYRMNPEIAEIVSKTIYYNLGGIITPESVKKRPVPFIDTRSLRKPEEKKIVDMSIPVCWVDNSGKTQWINTGNGRSAKNDREVENVSRILELLVNEVKVDPKTIGVLSPFRYQVSTMINALNTFIEKGVAVNTIHSFQGNERDIIIVSMVAKHPTDSRIFEDIRLLNVAITRTKFKLIVVADTTIAAKGDKTSKIMGIINSVARASGGYLIKNALNPPLNTEIREDARKDRTIANTEKFLERERKKLRLNKRY</sequence>
<evidence type="ECO:0000313" key="10">
    <source>
        <dbReference type="EMBL" id="KKH06363.1"/>
    </source>
</evidence>
<dbReference type="GO" id="GO:0043139">
    <property type="term" value="F:5'-3' DNA helicase activity"/>
    <property type="evidence" value="ECO:0007669"/>
    <property type="project" value="TreeGrafter"/>
</dbReference>
<dbReference type="EMBL" id="JJPQ01000157">
    <property type="protein sequence ID" value="KKG78414.1"/>
    <property type="molecule type" value="Genomic_DNA"/>
</dbReference>
<dbReference type="InterPro" id="IPR027417">
    <property type="entry name" value="P-loop_NTPase"/>
</dbReference>
<comment type="caution">
    <text evidence="9">The sequence shown here is derived from an EMBL/GenBank/DDBJ whole genome shotgun (WGS) entry which is preliminary data.</text>
</comment>
<evidence type="ECO:0000256" key="4">
    <source>
        <dbReference type="ARBA" id="ARBA00022806"/>
    </source>
</evidence>
<feature type="domain" description="DNA2/NAM7 helicase-like C-terminal" evidence="7">
    <location>
        <begin position="352"/>
        <end position="555"/>
    </location>
</feature>
<dbReference type="Pfam" id="PF13086">
    <property type="entry name" value="AAA_11"/>
    <property type="match status" value="2"/>
</dbReference>
<feature type="domain" description="DNA2/NAM7 helicase helicase" evidence="6">
    <location>
        <begin position="276"/>
        <end position="342"/>
    </location>
</feature>
<evidence type="ECO:0000256" key="3">
    <source>
        <dbReference type="ARBA" id="ARBA00022801"/>
    </source>
</evidence>
<evidence type="ECO:0000313" key="8">
    <source>
        <dbReference type="EMBL" id="KKG68925.1"/>
    </source>
</evidence>
<dbReference type="Proteomes" id="UP000034820">
    <property type="component" value="Unassembled WGS sequence"/>
</dbReference>
<dbReference type="InterPro" id="IPR041679">
    <property type="entry name" value="DNA2/NAM7-like_C"/>
</dbReference>
<dbReference type="CDD" id="cd18808">
    <property type="entry name" value="SF1_C_Upf1"/>
    <property type="match status" value="1"/>
</dbReference>
<comment type="similarity">
    <text evidence="1">Belongs to the DNA2/NAM7 helicase family.</text>
</comment>
<evidence type="ECO:0000256" key="1">
    <source>
        <dbReference type="ARBA" id="ARBA00007913"/>
    </source>
</evidence>
<dbReference type="AlphaFoldDB" id="A0A0F8IGA0"/>
<dbReference type="Proteomes" id="UP000034074">
    <property type="component" value="Unassembled WGS sequence"/>
</dbReference>
<evidence type="ECO:0000313" key="15">
    <source>
        <dbReference type="Proteomes" id="UP000034944"/>
    </source>
</evidence>
<name>A0A0F8IGA0_METMZ</name>
<dbReference type="GO" id="GO:0005524">
    <property type="term" value="F:ATP binding"/>
    <property type="evidence" value="ECO:0007669"/>
    <property type="project" value="UniProtKB-KW"/>
</dbReference>
<dbReference type="Pfam" id="PF13087">
    <property type="entry name" value="AAA_12"/>
    <property type="match status" value="1"/>
</dbReference>
<proteinExistence type="inferred from homology"/>
<keyword evidence="3" id="KW-0378">Hydrolase</keyword>
<evidence type="ECO:0000256" key="2">
    <source>
        <dbReference type="ARBA" id="ARBA00022741"/>
    </source>
</evidence>
<protein>
    <recommendedName>
        <fullName evidence="16">AAA family ATPase</fullName>
    </recommendedName>
</protein>